<dbReference type="EMBL" id="KN293993">
    <property type="protein sequence ID" value="EEH38369.1"/>
    <property type="molecule type" value="Genomic_DNA"/>
</dbReference>
<dbReference type="OMA" id="ASDCCES"/>
<organism evidence="2 3">
    <name type="scientific">Paracoccidioides lutzii (strain ATCC MYA-826 / Pb01)</name>
    <name type="common">Paracoccidioides brasiliensis</name>
    <dbReference type="NCBI Taxonomy" id="502779"/>
    <lineage>
        <taxon>Eukaryota</taxon>
        <taxon>Fungi</taxon>
        <taxon>Dikarya</taxon>
        <taxon>Ascomycota</taxon>
        <taxon>Pezizomycotina</taxon>
        <taxon>Eurotiomycetes</taxon>
        <taxon>Eurotiomycetidae</taxon>
        <taxon>Onygenales</taxon>
        <taxon>Ajellomycetaceae</taxon>
        <taxon>Paracoccidioides</taxon>
    </lineage>
</organism>
<keyword evidence="3" id="KW-1185">Reference proteome</keyword>
<evidence type="ECO:0000313" key="3">
    <source>
        <dbReference type="Proteomes" id="UP000002059"/>
    </source>
</evidence>
<dbReference type="RefSeq" id="XP_002797431.1">
    <property type="nucleotide sequence ID" value="XM_002797385.1"/>
</dbReference>
<evidence type="ECO:0000313" key="2">
    <source>
        <dbReference type="EMBL" id="EEH38369.1"/>
    </source>
</evidence>
<feature type="signal peptide" evidence="1">
    <location>
        <begin position="1"/>
        <end position="18"/>
    </location>
</feature>
<feature type="chain" id="PRO_5002908609" description="Apple domain-containing protein" evidence="1">
    <location>
        <begin position="19"/>
        <end position="225"/>
    </location>
</feature>
<proteinExistence type="predicted"/>
<dbReference type="HOGENOM" id="CLU_1230270_0_0_1"/>
<dbReference type="OrthoDB" id="10298601at2759"/>
<accession>C1GRZ5</accession>
<protein>
    <recommendedName>
        <fullName evidence="4">Apple domain-containing protein</fullName>
    </recommendedName>
</protein>
<evidence type="ECO:0000256" key="1">
    <source>
        <dbReference type="SAM" id="SignalP"/>
    </source>
</evidence>
<dbReference type="KEGG" id="pbl:PAAG_01290"/>
<reference evidence="2 3" key="1">
    <citation type="journal article" date="2011" name="PLoS Genet.">
        <title>Comparative genomic analysis of human fungal pathogens causing paracoccidioidomycosis.</title>
        <authorList>
            <person name="Desjardins C.A."/>
            <person name="Champion M.D."/>
            <person name="Holder J.W."/>
            <person name="Muszewska A."/>
            <person name="Goldberg J."/>
            <person name="Bailao A.M."/>
            <person name="Brigido M.M."/>
            <person name="Ferreira M.E."/>
            <person name="Garcia A.M."/>
            <person name="Grynberg M."/>
            <person name="Gujja S."/>
            <person name="Heiman D.I."/>
            <person name="Henn M.R."/>
            <person name="Kodira C.D."/>
            <person name="Leon-Narvaez H."/>
            <person name="Longo L.V."/>
            <person name="Ma L.J."/>
            <person name="Malavazi I."/>
            <person name="Matsuo A.L."/>
            <person name="Morais F.V."/>
            <person name="Pereira M."/>
            <person name="Rodriguez-Brito S."/>
            <person name="Sakthikumar S."/>
            <person name="Salem-Izacc S.M."/>
            <person name="Sykes S.M."/>
            <person name="Teixeira M.M."/>
            <person name="Vallejo M.C."/>
            <person name="Walter M.E."/>
            <person name="Yandava C."/>
            <person name="Young S."/>
            <person name="Zeng Q."/>
            <person name="Zucker J."/>
            <person name="Felipe M.S."/>
            <person name="Goldman G.H."/>
            <person name="Haas B.J."/>
            <person name="McEwen J.G."/>
            <person name="Nino-Vega G."/>
            <person name="Puccia R."/>
            <person name="San-Blas G."/>
            <person name="Soares C.M."/>
            <person name="Birren B.W."/>
            <person name="Cuomo C.A."/>
        </authorList>
    </citation>
    <scope>NUCLEOTIDE SEQUENCE [LARGE SCALE GENOMIC DNA]</scope>
    <source>
        <strain evidence="3">ATCC MYA-826 / Pb01</strain>
    </source>
</reference>
<sequence>MKSLFLAGLLSLVGLSTQQTPESVNIQNSPNFVPKNILPIPIPRPRIPKVLNGKCEDGICHPGYKCAGLTPRSGGLCLLDLKAPKCYDIGARCIDASDCCESFGLCAPLPADPTGKKVCQEDPCRNPTLLVETWRSLAWSGGGTWSSHGVTDRSGCCRACFNTEGCNLWFQFSGGSCQLLSNYGGAEPTDKCPHGLWGRVSIGSGGTGGPVGAGPCLNPGEVLVS</sequence>
<gene>
    <name evidence="2" type="ORF">PAAG_01290</name>
</gene>
<evidence type="ECO:0008006" key="4">
    <source>
        <dbReference type="Google" id="ProtNLM"/>
    </source>
</evidence>
<dbReference type="VEuPathDB" id="FungiDB:PAAG_01290"/>
<keyword evidence="1" id="KW-0732">Signal</keyword>
<dbReference type="AlphaFoldDB" id="C1GRZ5"/>
<dbReference type="GeneID" id="9100299"/>
<dbReference type="SUPFAM" id="SSF57414">
    <property type="entry name" value="Hairpin loop containing domain-like"/>
    <property type="match status" value="1"/>
</dbReference>
<name>C1GRZ5_PARBA</name>
<dbReference type="Proteomes" id="UP000002059">
    <property type="component" value="Partially assembled WGS sequence"/>
</dbReference>
<dbReference type="eggNOG" id="ENOG502RQP7">
    <property type="taxonomic scope" value="Eukaryota"/>
</dbReference>